<organism evidence="9 10">
    <name type="scientific">Corallococcus soli</name>
    <dbReference type="NCBI Taxonomy" id="2710757"/>
    <lineage>
        <taxon>Bacteria</taxon>
        <taxon>Pseudomonadati</taxon>
        <taxon>Myxococcota</taxon>
        <taxon>Myxococcia</taxon>
        <taxon>Myxococcales</taxon>
        <taxon>Cystobacterineae</taxon>
        <taxon>Myxococcaceae</taxon>
        <taxon>Corallococcus</taxon>
    </lineage>
</organism>
<keyword evidence="5 7" id="KW-0548">Nucleotidyltransferase</keyword>
<dbReference type="EC" id="2.7.7.9" evidence="2 7"/>
<name>A0ABR9PII3_9BACT</name>
<proteinExistence type="inferred from homology"/>
<keyword evidence="4 7" id="KW-0808">Transferase</keyword>
<dbReference type="EMBL" id="JAAIYO010000001">
    <property type="protein sequence ID" value="MBE4747707.1"/>
    <property type="molecule type" value="Genomic_DNA"/>
</dbReference>
<dbReference type="PANTHER" id="PTHR43197">
    <property type="entry name" value="UTP--GLUCOSE-1-PHOSPHATE URIDYLYLTRANSFERASE"/>
    <property type="match status" value="1"/>
</dbReference>
<dbReference type="PANTHER" id="PTHR43197:SF1">
    <property type="entry name" value="UTP--GLUCOSE-1-PHOSPHATE URIDYLYLTRANSFERASE"/>
    <property type="match status" value="1"/>
</dbReference>
<evidence type="ECO:0000256" key="7">
    <source>
        <dbReference type="RuleBase" id="RU361259"/>
    </source>
</evidence>
<comment type="similarity">
    <text evidence="1 7">Belongs to the UDPGP type 2 family.</text>
</comment>
<dbReference type="InterPro" id="IPR005771">
    <property type="entry name" value="GalU_uridylyltTrfase_bac/arc"/>
</dbReference>
<dbReference type="SUPFAM" id="SSF53448">
    <property type="entry name" value="Nucleotide-diphospho-sugar transferases"/>
    <property type="match status" value="1"/>
</dbReference>
<comment type="catalytic activity">
    <reaction evidence="6 7">
        <text>alpha-D-glucose 1-phosphate + UTP + H(+) = UDP-alpha-D-glucose + diphosphate</text>
        <dbReference type="Rhea" id="RHEA:19889"/>
        <dbReference type="ChEBI" id="CHEBI:15378"/>
        <dbReference type="ChEBI" id="CHEBI:33019"/>
        <dbReference type="ChEBI" id="CHEBI:46398"/>
        <dbReference type="ChEBI" id="CHEBI:58601"/>
        <dbReference type="ChEBI" id="CHEBI:58885"/>
        <dbReference type="EC" id="2.7.7.9"/>
    </reaction>
</comment>
<dbReference type="Pfam" id="PF00483">
    <property type="entry name" value="NTP_transferase"/>
    <property type="match status" value="1"/>
</dbReference>
<reference evidence="9 10" key="1">
    <citation type="submission" date="2020-02" db="EMBL/GenBank/DDBJ databases">
        <authorList>
            <person name="Babadi Z.K."/>
            <person name="Risdian C."/>
            <person name="Ebrahimipour G.H."/>
            <person name="Wink J."/>
        </authorList>
    </citation>
    <scope>NUCLEOTIDE SEQUENCE [LARGE SCALE GENOMIC DNA]</scope>
    <source>
        <strain evidence="9 10">ZKHCc1 1396</strain>
    </source>
</reference>
<dbReference type="CDD" id="cd02541">
    <property type="entry name" value="UGPase_prokaryotic"/>
    <property type="match status" value="1"/>
</dbReference>
<evidence type="ECO:0000313" key="10">
    <source>
        <dbReference type="Proteomes" id="UP001516472"/>
    </source>
</evidence>
<dbReference type="InterPro" id="IPR029044">
    <property type="entry name" value="Nucleotide-diphossugar_trans"/>
</dbReference>
<feature type="domain" description="Nucleotidyl transferase" evidence="8">
    <location>
        <begin position="15"/>
        <end position="275"/>
    </location>
</feature>
<accession>A0ABR9PII3</accession>
<evidence type="ECO:0000256" key="4">
    <source>
        <dbReference type="ARBA" id="ARBA00022679"/>
    </source>
</evidence>
<gene>
    <name evidence="9" type="primary">galU</name>
    <name evidence="9" type="ORF">G4177_05870</name>
</gene>
<dbReference type="GO" id="GO:0003983">
    <property type="term" value="F:UTP:glucose-1-phosphate uridylyltransferase activity"/>
    <property type="evidence" value="ECO:0007669"/>
    <property type="project" value="UniProtKB-EC"/>
</dbReference>
<dbReference type="NCBIfam" id="TIGR01099">
    <property type="entry name" value="galU"/>
    <property type="match status" value="1"/>
</dbReference>
<evidence type="ECO:0000313" key="9">
    <source>
        <dbReference type="EMBL" id="MBE4747707.1"/>
    </source>
</evidence>
<dbReference type="RefSeq" id="WP_193347067.1">
    <property type="nucleotide sequence ID" value="NZ_CBCSIP010000134.1"/>
</dbReference>
<evidence type="ECO:0000256" key="3">
    <source>
        <dbReference type="ARBA" id="ARBA00019048"/>
    </source>
</evidence>
<sequence>MSSPDTKAAKLIRKCVIPAAGLGTRFLPATKAVPKEMLPIVDTPTLQYIVEEAVAAGIEDVVVINGRGKSAIEDHFDIGFELETTMRARGKTAEADKLRAIANLVRIVSVRQKEPLGLGHAVLCAKSVIGNEPFGVLLGDDMIDSEDPGIGQLARVYQQHQKAVIALMEVPDSETHMYGIAAGKDLGNGVIQIDHIVEKPKKGTAPSNLAVIGRYVLPPSIFPILETQTTGVGGEIQLTDGLATLQRTEGLLGYKFQGQRYDAGDKVGYLKANIAYALKRPDLRGGLLEYMREVVKTEKP</sequence>
<evidence type="ECO:0000256" key="5">
    <source>
        <dbReference type="ARBA" id="ARBA00022695"/>
    </source>
</evidence>
<dbReference type="Gene3D" id="3.90.550.10">
    <property type="entry name" value="Spore Coat Polysaccharide Biosynthesis Protein SpsA, Chain A"/>
    <property type="match status" value="1"/>
</dbReference>
<evidence type="ECO:0000256" key="6">
    <source>
        <dbReference type="ARBA" id="ARBA00048128"/>
    </source>
</evidence>
<comment type="caution">
    <text evidence="9">The sequence shown here is derived from an EMBL/GenBank/DDBJ whole genome shotgun (WGS) entry which is preliminary data.</text>
</comment>
<evidence type="ECO:0000256" key="2">
    <source>
        <dbReference type="ARBA" id="ARBA00012415"/>
    </source>
</evidence>
<dbReference type="InterPro" id="IPR005835">
    <property type="entry name" value="NTP_transferase_dom"/>
</dbReference>
<keyword evidence="10" id="KW-1185">Reference proteome</keyword>
<protein>
    <recommendedName>
        <fullName evidence="3 7">UTP--glucose-1-phosphate uridylyltransferase</fullName>
        <ecNumber evidence="2 7">2.7.7.9</ecNumber>
    </recommendedName>
    <alternativeName>
        <fullName evidence="7">UDP-glucose pyrophosphorylase</fullName>
    </alternativeName>
</protein>
<evidence type="ECO:0000256" key="1">
    <source>
        <dbReference type="ARBA" id="ARBA00006890"/>
    </source>
</evidence>
<dbReference type="Proteomes" id="UP001516472">
    <property type="component" value="Unassembled WGS sequence"/>
</dbReference>
<evidence type="ECO:0000259" key="8">
    <source>
        <dbReference type="Pfam" id="PF00483"/>
    </source>
</evidence>